<reference evidence="1 2" key="2">
    <citation type="submission" date="2018-11" db="EMBL/GenBank/DDBJ databases">
        <authorList>
            <consortium name="Pathogen Informatics"/>
        </authorList>
    </citation>
    <scope>NUCLEOTIDE SEQUENCE [LARGE SCALE GENOMIC DNA]</scope>
    <source>
        <strain evidence="1 2">MHpl1</strain>
    </source>
</reference>
<accession>A0A0N4WD95</accession>
<dbReference type="EMBL" id="UZAF01016882">
    <property type="protein sequence ID" value="VDO35133.1"/>
    <property type="molecule type" value="Genomic_DNA"/>
</dbReference>
<gene>
    <name evidence="1" type="ORF">HPLM_LOCUS8531</name>
</gene>
<proteinExistence type="predicted"/>
<dbReference type="WBParaSite" id="HPLM_0000853901-mRNA-1">
    <property type="protein sequence ID" value="HPLM_0000853901-mRNA-1"/>
    <property type="gene ID" value="HPLM_0000853901"/>
</dbReference>
<organism evidence="3">
    <name type="scientific">Haemonchus placei</name>
    <name type="common">Barber's pole worm</name>
    <dbReference type="NCBI Taxonomy" id="6290"/>
    <lineage>
        <taxon>Eukaryota</taxon>
        <taxon>Metazoa</taxon>
        <taxon>Ecdysozoa</taxon>
        <taxon>Nematoda</taxon>
        <taxon>Chromadorea</taxon>
        <taxon>Rhabditida</taxon>
        <taxon>Rhabditina</taxon>
        <taxon>Rhabditomorpha</taxon>
        <taxon>Strongyloidea</taxon>
        <taxon>Trichostrongylidae</taxon>
        <taxon>Haemonchus</taxon>
    </lineage>
</organism>
<protein>
    <submittedName>
        <fullName evidence="3">Secreted protein</fullName>
    </submittedName>
</protein>
<name>A0A0N4WD95_HAEPC</name>
<evidence type="ECO:0000313" key="1">
    <source>
        <dbReference type="EMBL" id="VDO35133.1"/>
    </source>
</evidence>
<keyword evidence="2" id="KW-1185">Reference proteome</keyword>
<dbReference type="Proteomes" id="UP000268014">
    <property type="component" value="Unassembled WGS sequence"/>
</dbReference>
<sequence length="115" mass="12775">MSHPIRSIARPQYFIVWFLILGNCEDGAIWRVDQKVVKIRLPSETLKLKLAGSPKHFALFSTPPSSCSAVLSQISSSFPIWIPGRPIPVQGIEQKTPPDPTTLRDVIVAVIFIIV</sequence>
<evidence type="ECO:0000313" key="3">
    <source>
        <dbReference type="WBParaSite" id="HPLM_0000853901-mRNA-1"/>
    </source>
</evidence>
<dbReference type="OrthoDB" id="5867416at2759"/>
<evidence type="ECO:0000313" key="2">
    <source>
        <dbReference type="Proteomes" id="UP000268014"/>
    </source>
</evidence>
<dbReference type="AlphaFoldDB" id="A0A0N4WD95"/>
<reference evidence="3" key="1">
    <citation type="submission" date="2017-02" db="UniProtKB">
        <authorList>
            <consortium name="WormBaseParasite"/>
        </authorList>
    </citation>
    <scope>IDENTIFICATION</scope>
</reference>